<sequence>MNTLTKLQTFKLPISGFGEFQKKNEPTRTEKQNEKEEKNPNLLPLLTESIYIKGIRMGKQYISKEALGVKMVSFFFTFILVMERERNAITGFQENDIRLV</sequence>
<name>A0A8X6KVX7_TRICU</name>
<reference evidence="2" key="1">
    <citation type="submission" date="2020-07" db="EMBL/GenBank/DDBJ databases">
        <title>Multicomponent nature underlies the extraordinary mechanical properties of spider dragline silk.</title>
        <authorList>
            <person name="Kono N."/>
            <person name="Nakamura H."/>
            <person name="Mori M."/>
            <person name="Yoshida Y."/>
            <person name="Ohtoshi R."/>
            <person name="Malay A.D."/>
            <person name="Moran D.A.P."/>
            <person name="Tomita M."/>
            <person name="Numata K."/>
            <person name="Arakawa K."/>
        </authorList>
    </citation>
    <scope>NUCLEOTIDE SEQUENCE</scope>
</reference>
<evidence type="ECO:0000313" key="2">
    <source>
        <dbReference type="EMBL" id="GFQ86101.1"/>
    </source>
</evidence>
<keyword evidence="3" id="KW-1185">Reference proteome</keyword>
<organism evidence="2 3">
    <name type="scientific">Trichonephila clavata</name>
    <name type="common">Joro spider</name>
    <name type="synonym">Nephila clavata</name>
    <dbReference type="NCBI Taxonomy" id="2740835"/>
    <lineage>
        <taxon>Eukaryota</taxon>
        <taxon>Metazoa</taxon>
        <taxon>Ecdysozoa</taxon>
        <taxon>Arthropoda</taxon>
        <taxon>Chelicerata</taxon>
        <taxon>Arachnida</taxon>
        <taxon>Araneae</taxon>
        <taxon>Araneomorphae</taxon>
        <taxon>Entelegynae</taxon>
        <taxon>Araneoidea</taxon>
        <taxon>Nephilidae</taxon>
        <taxon>Trichonephila</taxon>
    </lineage>
</organism>
<evidence type="ECO:0000256" key="1">
    <source>
        <dbReference type="SAM" id="MobiDB-lite"/>
    </source>
</evidence>
<feature type="compositionally biased region" description="Basic and acidic residues" evidence="1">
    <location>
        <begin position="20"/>
        <end position="39"/>
    </location>
</feature>
<dbReference type="AlphaFoldDB" id="A0A8X6KVX7"/>
<feature type="region of interest" description="Disordered" evidence="1">
    <location>
        <begin position="19"/>
        <end position="39"/>
    </location>
</feature>
<evidence type="ECO:0000313" key="3">
    <source>
        <dbReference type="Proteomes" id="UP000887116"/>
    </source>
</evidence>
<dbReference type="Proteomes" id="UP000887116">
    <property type="component" value="Unassembled WGS sequence"/>
</dbReference>
<comment type="caution">
    <text evidence="2">The sequence shown here is derived from an EMBL/GenBank/DDBJ whole genome shotgun (WGS) entry which is preliminary data.</text>
</comment>
<gene>
    <name evidence="2" type="ORF">TNCT_351971</name>
</gene>
<protein>
    <submittedName>
        <fullName evidence="2">Uncharacterized protein</fullName>
    </submittedName>
</protein>
<proteinExistence type="predicted"/>
<accession>A0A8X6KVX7</accession>
<dbReference type="EMBL" id="BMAO01003162">
    <property type="protein sequence ID" value="GFQ86101.1"/>
    <property type="molecule type" value="Genomic_DNA"/>
</dbReference>